<dbReference type="GeneID" id="105681539"/>
<dbReference type="InterPro" id="IPR003034">
    <property type="entry name" value="SAP_dom"/>
</dbReference>
<feature type="domain" description="CCHC-type" evidence="4">
    <location>
        <begin position="277"/>
        <end position="294"/>
    </location>
</feature>
<keyword evidence="2" id="KW-0175">Coiled coil</keyword>
<dbReference type="InterPro" id="IPR036361">
    <property type="entry name" value="SAP_dom_sf"/>
</dbReference>
<dbReference type="CDD" id="cd00303">
    <property type="entry name" value="retropepsin_like"/>
    <property type="match status" value="1"/>
</dbReference>
<keyword evidence="1" id="KW-0479">Metal-binding</keyword>
<feature type="compositionally biased region" description="Acidic residues" evidence="3">
    <location>
        <begin position="120"/>
        <end position="136"/>
    </location>
</feature>
<keyword evidence="1" id="KW-0863">Zinc-finger</keyword>
<dbReference type="KEGG" id="bim:105681539"/>
<dbReference type="Gene3D" id="2.40.70.10">
    <property type="entry name" value="Acid Proteases"/>
    <property type="match status" value="1"/>
</dbReference>
<feature type="coiled-coil region" evidence="2">
    <location>
        <begin position="623"/>
        <end position="667"/>
    </location>
</feature>
<feature type="coiled-coil region" evidence="2">
    <location>
        <begin position="503"/>
        <end position="537"/>
    </location>
</feature>
<dbReference type="RefSeq" id="XP_012247241.1">
    <property type="nucleotide sequence ID" value="XM_012391818.1"/>
</dbReference>
<evidence type="ECO:0000256" key="1">
    <source>
        <dbReference type="PROSITE-ProRule" id="PRU00047"/>
    </source>
</evidence>
<evidence type="ECO:0000313" key="6">
    <source>
        <dbReference type="Proteomes" id="UP000515180"/>
    </source>
</evidence>
<feature type="region of interest" description="Disordered" evidence="3">
    <location>
        <begin position="119"/>
        <end position="144"/>
    </location>
</feature>
<feature type="compositionally biased region" description="Basic and acidic residues" evidence="3">
    <location>
        <begin position="68"/>
        <end position="84"/>
    </location>
</feature>
<dbReference type="Gene3D" id="1.10.720.30">
    <property type="entry name" value="SAP domain"/>
    <property type="match status" value="2"/>
</dbReference>
<dbReference type="GO" id="GO:0003676">
    <property type="term" value="F:nucleic acid binding"/>
    <property type="evidence" value="ECO:0007669"/>
    <property type="project" value="InterPro"/>
</dbReference>
<gene>
    <name evidence="7" type="primary">LOC105681539</name>
</gene>
<dbReference type="AlphaFoldDB" id="A0A6P3V3F4"/>
<dbReference type="InterPro" id="IPR001878">
    <property type="entry name" value="Znf_CCHC"/>
</dbReference>
<keyword evidence="1" id="KW-0862">Zinc</keyword>
<dbReference type="Pfam" id="PF00098">
    <property type="entry name" value="zf-CCHC"/>
    <property type="match status" value="1"/>
</dbReference>
<dbReference type="Pfam" id="PF02037">
    <property type="entry name" value="SAP"/>
    <property type="match status" value="2"/>
</dbReference>
<dbReference type="SMART" id="SM00513">
    <property type="entry name" value="SAP"/>
    <property type="match status" value="2"/>
</dbReference>
<protein>
    <submittedName>
        <fullName evidence="7">Uncharacterized protein PFB0145c-like</fullName>
    </submittedName>
</protein>
<reference evidence="7" key="1">
    <citation type="submission" date="2025-08" db="UniProtKB">
        <authorList>
            <consortium name="RefSeq"/>
        </authorList>
    </citation>
    <scope>IDENTIFICATION</scope>
</reference>
<name>A0A6P3V3F4_BOMIM</name>
<dbReference type="InterPro" id="IPR021109">
    <property type="entry name" value="Peptidase_aspartic_dom_sf"/>
</dbReference>
<sequence length="785" mass="90935">MTNCEEEQFSSEENLTMKELKNKLAQMNLPISGARSVLVARLNRACSAGQSNLKEQASSETKTKTKLKLSETKPKTKRDRDVGEYLERLRTKELRERLASMGLETKGRKAELREQLQAALEEDASSEEETDYESETEGDKEGENLDILDLEDLDTLEVFTGENNANINQWFKAFEETTSRDEKGDDEGYTAYMYRILGIASHMDMEEAAKMRYIVEGIRDKEVNKAILYEDKSMKELKENLIIYEEQKSRIAESSVRQVRAEDNRKYRQSGSVVKYRRCHNCGDREHVNADCPNKSRGPKCFKCREFGHISTNCANILKVKTRCDEWRNENKRGVKQIKVMNTNVVAKIDTGSDLNLVRMSTYLRLGAPQLEKRIIRFDSIGAVNVHTMGRFKTDIMIDGLKATLDFDVVPDNFLGHDVLLGIELTEQMEVRVKHKQVKFKQIKKEQRENQCANEDNRKTRNDIKNLISGYTVTKTKDTGVRMKIILEDDAPVNQNPRRLSAEQRKQETLKEKQQEIEILRKERDLERERITKAANQAEQWLISVVKKYEQYREKMQKTVTDAEVAFSKLLEEKNALALQLEEENRKCKDLLFRFEEESGNNGDIQKERSEQCVINTVNENKIKDHEKQLLEERERVGQLEHDNIKLFETEEELTRLHNEVSNATAQGTQQLEDLQSRNKTLGEKNQQQSAVHKESEKGLWTEIERATKDLKKKNKLIEDMKKQFEHSTNTFKEQLQKAGETIENLKRKIPGTAMRHVDALSRNTVEVLLVQEGRSGLIDRVQKA</sequence>
<organism evidence="6 7">
    <name type="scientific">Bombus impatiens</name>
    <name type="common">Bumblebee</name>
    <dbReference type="NCBI Taxonomy" id="132113"/>
    <lineage>
        <taxon>Eukaryota</taxon>
        <taxon>Metazoa</taxon>
        <taxon>Ecdysozoa</taxon>
        <taxon>Arthropoda</taxon>
        <taxon>Hexapoda</taxon>
        <taxon>Insecta</taxon>
        <taxon>Pterygota</taxon>
        <taxon>Neoptera</taxon>
        <taxon>Endopterygota</taxon>
        <taxon>Hymenoptera</taxon>
        <taxon>Apocrita</taxon>
        <taxon>Aculeata</taxon>
        <taxon>Apoidea</taxon>
        <taxon>Anthophila</taxon>
        <taxon>Apidae</taxon>
        <taxon>Bombus</taxon>
        <taxon>Pyrobombus</taxon>
    </lineage>
</organism>
<dbReference type="Gene3D" id="4.10.60.10">
    <property type="entry name" value="Zinc finger, CCHC-type"/>
    <property type="match status" value="1"/>
</dbReference>
<dbReference type="SUPFAM" id="SSF57756">
    <property type="entry name" value="Retrovirus zinc finger-like domains"/>
    <property type="match status" value="1"/>
</dbReference>
<evidence type="ECO:0000256" key="3">
    <source>
        <dbReference type="SAM" id="MobiDB-lite"/>
    </source>
</evidence>
<dbReference type="PROSITE" id="PS50158">
    <property type="entry name" value="ZF_CCHC"/>
    <property type="match status" value="2"/>
</dbReference>
<evidence type="ECO:0000256" key="2">
    <source>
        <dbReference type="SAM" id="Coils"/>
    </source>
</evidence>
<keyword evidence="6" id="KW-1185">Reference proteome</keyword>
<dbReference type="PROSITE" id="PS50800">
    <property type="entry name" value="SAP"/>
    <property type="match status" value="2"/>
</dbReference>
<evidence type="ECO:0000259" key="5">
    <source>
        <dbReference type="PROSITE" id="PS50800"/>
    </source>
</evidence>
<feature type="domain" description="CCHC-type" evidence="4">
    <location>
        <begin position="300"/>
        <end position="314"/>
    </location>
</feature>
<accession>A0A6P3V3F4</accession>
<dbReference type="InterPro" id="IPR036875">
    <property type="entry name" value="Znf_CCHC_sf"/>
</dbReference>
<dbReference type="GO" id="GO:0008270">
    <property type="term" value="F:zinc ion binding"/>
    <property type="evidence" value="ECO:0007669"/>
    <property type="project" value="UniProtKB-KW"/>
</dbReference>
<feature type="coiled-coil region" evidence="2">
    <location>
        <begin position="704"/>
        <end position="749"/>
    </location>
</feature>
<proteinExistence type="predicted"/>
<dbReference type="OrthoDB" id="7693469at2759"/>
<dbReference type="SUPFAM" id="SSF68906">
    <property type="entry name" value="SAP domain"/>
    <property type="match status" value="2"/>
</dbReference>
<evidence type="ECO:0000259" key="4">
    <source>
        <dbReference type="PROSITE" id="PS50158"/>
    </source>
</evidence>
<feature type="domain" description="SAP" evidence="5">
    <location>
        <begin position="12"/>
        <end position="46"/>
    </location>
</feature>
<feature type="region of interest" description="Disordered" evidence="3">
    <location>
        <begin position="49"/>
        <end position="84"/>
    </location>
</feature>
<evidence type="ECO:0000313" key="7">
    <source>
        <dbReference type="RefSeq" id="XP_012247241.1"/>
    </source>
</evidence>
<dbReference type="Proteomes" id="UP000515180">
    <property type="component" value="Unplaced"/>
</dbReference>
<dbReference type="SMART" id="SM00343">
    <property type="entry name" value="ZnF_C2HC"/>
    <property type="match status" value="2"/>
</dbReference>
<feature type="coiled-coil region" evidence="2">
    <location>
        <begin position="567"/>
        <end position="598"/>
    </location>
</feature>
<feature type="domain" description="SAP" evidence="5">
    <location>
        <begin position="86"/>
        <end position="120"/>
    </location>
</feature>